<protein>
    <submittedName>
        <fullName evidence="1">ATP-binding protein</fullName>
    </submittedName>
</protein>
<sequence>MLKSEEVFKPGAFPDYTYVSRKFASPNISYELRLKQALKISGCLTSLIGPSKMGKTILCEKVIGFDHIIEVSGADFSGNADFWEVVAARAGLPYQGEFTITKNIKDEYQDEGSGRTEKFVLTKDKVINYYKEKNYVLVLDDFHYAPDEKRLQIAQQLKDAIRREFKAVVVSLPHRSDDAIRQNADLSGRLSLINIEPWEEQELKEIAIKGFKELGIEISDAIAKNIAVESLTSPQLMQYICLSICTLLESDEKKIERIDESVLKTAYCFTTMNFEYQDVVKVMTKGPNPRGKSRTIFETKDGKHLDIYGLLVESLAKNPPIMSLTFDDIKERVDRLIKPEGNKPGKQALKDSLNKLQELLTGREDIYRVLEWKDGIVYITDPLFLFYLRWGRES</sequence>
<keyword evidence="1" id="KW-0547">Nucleotide-binding</keyword>
<accession>A0ABV1D4G6</accession>
<dbReference type="Gene3D" id="3.40.50.300">
    <property type="entry name" value="P-loop containing nucleotide triphosphate hydrolases"/>
    <property type="match status" value="1"/>
</dbReference>
<dbReference type="GO" id="GO:0005524">
    <property type="term" value="F:ATP binding"/>
    <property type="evidence" value="ECO:0007669"/>
    <property type="project" value="UniProtKB-KW"/>
</dbReference>
<dbReference type="Proteomes" id="UP001454086">
    <property type="component" value="Unassembled WGS sequence"/>
</dbReference>
<evidence type="ECO:0000313" key="2">
    <source>
        <dbReference type="Proteomes" id="UP001454086"/>
    </source>
</evidence>
<dbReference type="InterPro" id="IPR027417">
    <property type="entry name" value="P-loop_NTPase"/>
</dbReference>
<gene>
    <name evidence="1" type="ORF">WMQ36_09985</name>
</gene>
<reference evidence="1 2" key="1">
    <citation type="submission" date="2024-03" db="EMBL/GenBank/DDBJ databases">
        <title>Human intestinal bacterial collection.</title>
        <authorList>
            <person name="Pauvert C."/>
            <person name="Hitch T.C.A."/>
            <person name="Clavel T."/>
        </authorList>
    </citation>
    <scope>NUCLEOTIDE SEQUENCE [LARGE SCALE GENOMIC DNA]</scope>
    <source>
        <strain evidence="1 2">CLA-SR-H021</strain>
    </source>
</reference>
<dbReference type="EMBL" id="JBBMFM010000029">
    <property type="protein sequence ID" value="MEQ2425300.1"/>
    <property type="molecule type" value="Genomic_DNA"/>
</dbReference>
<name>A0ABV1D4G6_9FIRM</name>
<keyword evidence="1" id="KW-0067">ATP-binding</keyword>
<comment type="caution">
    <text evidence="1">The sequence shown here is derived from an EMBL/GenBank/DDBJ whole genome shotgun (WGS) entry which is preliminary data.</text>
</comment>
<evidence type="ECO:0000313" key="1">
    <source>
        <dbReference type="EMBL" id="MEQ2425300.1"/>
    </source>
</evidence>
<proteinExistence type="predicted"/>
<dbReference type="RefSeq" id="WP_008724387.1">
    <property type="nucleotide sequence ID" value="NZ_JBBMFM010000029.1"/>
</dbReference>
<keyword evidence="2" id="KW-1185">Reference proteome</keyword>
<dbReference type="SUPFAM" id="SSF52540">
    <property type="entry name" value="P-loop containing nucleoside triphosphate hydrolases"/>
    <property type="match status" value="1"/>
</dbReference>
<organism evidence="1 2">
    <name type="scientific">Enterocloster hominis</name>
    <name type="common">ex Hitch et al. 2024</name>
    <dbReference type="NCBI Taxonomy" id="1917870"/>
    <lineage>
        <taxon>Bacteria</taxon>
        <taxon>Bacillati</taxon>
        <taxon>Bacillota</taxon>
        <taxon>Clostridia</taxon>
        <taxon>Lachnospirales</taxon>
        <taxon>Lachnospiraceae</taxon>
        <taxon>Enterocloster</taxon>
    </lineage>
</organism>